<dbReference type="PANTHER" id="PTHR30548">
    <property type="entry name" value="2-HYDROXYGLUTARYL-COA DEHYDRATASE, D-COMPONENT-RELATED"/>
    <property type="match status" value="1"/>
</dbReference>
<evidence type="ECO:0000256" key="1">
    <source>
        <dbReference type="ARBA" id="ARBA00001966"/>
    </source>
</evidence>
<evidence type="ECO:0000256" key="3">
    <source>
        <dbReference type="ARBA" id="ARBA00023014"/>
    </source>
</evidence>
<dbReference type="InterPro" id="IPR010327">
    <property type="entry name" value="FldB/FldC_alpha/beta"/>
</dbReference>
<dbReference type="RefSeq" id="WP_302929307.1">
    <property type="nucleotide sequence ID" value="NZ_JAJEPW010000035.1"/>
</dbReference>
<dbReference type="Gene3D" id="3.40.50.11890">
    <property type="match status" value="1"/>
</dbReference>
<proteinExistence type="inferred from homology"/>
<dbReference type="GO" id="GO:0051536">
    <property type="term" value="F:iron-sulfur cluster binding"/>
    <property type="evidence" value="ECO:0007669"/>
    <property type="project" value="UniProtKB-KW"/>
</dbReference>
<dbReference type="Proteomes" id="UP001199319">
    <property type="component" value="Unassembled WGS sequence"/>
</dbReference>
<sequence length="594" mass="69007">MAKMKFPNPKFFRAKDNVDWKAQGRNLQEVGGIIWDMLKETDWKAFAAKQKANVQDNVRRVVREAKTIAAMTPAERLDLLKTGEKHLGTLYRKGDMVTVRREWRGVADTAYDFKEWLRTWGMLLGTFSKDLVPALNMTFYYRWMISYVCCVSFMDKNTMGQRSNALKMSHLLIYDIFRYVAENLVFLAKCDKKNGNSAELNKKVVLFDEMTMGQIMAGFPDLLGIPYQLMPVFLVSEIDQLTCVPYIDAVESFGLPADTCPVPSSECGALVIDALPHMGNCFISSSMPCDGSTMASSYMARRFPDLPVFHLCFPVRYEDEATLKMGAEDIRACIKFIEEKTGAQWSWDAYFSAMKRFNEETKYELEKWEVNKTAYPQLLGPCYELFRKWNYEMDGGIDPRVMKTCKKVNKLLLQAYERRDEAWVGKMRYRGIVWSCPAHYYANFSNWLANCWGINILVEMESLNFTKPLETEDPELALLDLARLYERMVMRRHTNGGYQNVVDELWRQCEAWNANIIIMYQNVACKNMATVQGILDEQGRERGYHLIWIEHDLMDPRTVSRKTMRDKVNEYMRTVMRAEPVDPTLLDFDDEICM</sequence>
<comment type="cofactor">
    <cofactor evidence="1">
        <name>[4Fe-4S] cluster</name>
        <dbReference type="ChEBI" id="CHEBI:49883"/>
    </cofactor>
</comment>
<evidence type="ECO:0000313" key="4">
    <source>
        <dbReference type="EMBL" id="MCC2130077.1"/>
    </source>
</evidence>
<accession>A0AAE3AGB7</accession>
<dbReference type="PANTHER" id="PTHR30548:SF2">
    <property type="entry name" value="2-HYDROXYACYL-COA DEHYDRATASE,D-COMPONENT"/>
    <property type="match status" value="1"/>
</dbReference>
<keyword evidence="5" id="KW-1185">Reference proteome</keyword>
<keyword evidence="3" id="KW-0408">Iron</keyword>
<evidence type="ECO:0000256" key="2">
    <source>
        <dbReference type="ARBA" id="ARBA00005806"/>
    </source>
</evidence>
<dbReference type="AlphaFoldDB" id="A0AAE3AGB7"/>
<comment type="caution">
    <text evidence="4">The sequence shown here is derived from an EMBL/GenBank/DDBJ whole genome shotgun (WGS) entry which is preliminary data.</text>
</comment>
<reference evidence="4" key="1">
    <citation type="submission" date="2021-10" db="EMBL/GenBank/DDBJ databases">
        <title>Anaerobic single-cell dispensing facilitates the cultivation of human gut bacteria.</title>
        <authorList>
            <person name="Afrizal A."/>
        </authorList>
    </citation>
    <scope>NUCLEOTIDE SEQUENCE</scope>
    <source>
        <strain evidence="4">CLA-AA-H272</strain>
    </source>
</reference>
<keyword evidence="3" id="KW-0411">Iron-sulfur</keyword>
<evidence type="ECO:0000313" key="5">
    <source>
        <dbReference type="Proteomes" id="UP001199319"/>
    </source>
</evidence>
<keyword evidence="3" id="KW-0479">Metal-binding</keyword>
<organism evidence="4 5">
    <name type="scientific">Brotocaccenecus cirricatena</name>
    <dbReference type="NCBI Taxonomy" id="3064195"/>
    <lineage>
        <taxon>Bacteria</taxon>
        <taxon>Bacillati</taxon>
        <taxon>Bacillota</taxon>
        <taxon>Clostridia</taxon>
        <taxon>Eubacteriales</taxon>
        <taxon>Oscillospiraceae</taxon>
        <taxon>Brotocaccenecus</taxon>
    </lineage>
</organism>
<comment type="similarity">
    <text evidence="2">Belongs to the FldB/FldC dehydratase alpha/beta subunit family.</text>
</comment>
<name>A0AAE3AGB7_9FIRM</name>
<protein>
    <submittedName>
        <fullName evidence="4">2-hydroxyacyl-CoA dehydratase family protein</fullName>
    </submittedName>
</protein>
<dbReference type="Pfam" id="PF06050">
    <property type="entry name" value="HGD-D"/>
    <property type="match status" value="1"/>
</dbReference>
<dbReference type="GO" id="GO:0016836">
    <property type="term" value="F:hydro-lyase activity"/>
    <property type="evidence" value="ECO:0007669"/>
    <property type="project" value="UniProtKB-ARBA"/>
</dbReference>
<gene>
    <name evidence="4" type="ORF">LKD37_11225</name>
</gene>
<dbReference type="EMBL" id="JAJEPW010000035">
    <property type="protein sequence ID" value="MCC2130077.1"/>
    <property type="molecule type" value="Genomic_DNA"/>
</dbReference>